<dbReference type="KEGG" id="cmet:K6K41_04215"/>
<dbReference type="AlphaFoldDB" id="A0A9E6RE24"/>
<dbReference type="GO" id="GO:0110001">
    <property type="term" value="C:toxin-antitoxin complex"/>
    <property type="evidence" value="ECO:0007669"/>
    <property type="project" value="InterPro"/>
</dbReference>
<dbReference type="GO" id="GO:0004540">
    <property type="term" value="F:RNA nuclease activity"/>
    <property type="evidence" value="ECO:0007669"/>
    <property type="project" value="InterPro"/>
</dbReference>
<sequence>MSASPFRISGRSSTRRRSTTLRTDRFARAAFERFLEIVSEASRHIPAEWKATDAPDIDWPAVANLGNIIRHVYQRVDLDILWSVYEDDLGPLEAAIDVMTERHFPEPPSGSEP</sequence>
<evidence type="ECO:0000313" key="6">
    <source>
        <dbReference type="Proteomes" id="UP000825701"/>
    </source>
</evidence>
<evidence type="ECO:0000256" key="1">
    <source>
        <dbReference type="ARBA" id="ARBA00022649"/>
    </source>
</evidence>
<feature type="region of interest" description="Disordered" evidence="4">
    <location>
        <begin position="1"/>
        <end position="20"/>
    </location>
</feature>
<evidence type="ECO:0000313" key="5">
    <source>
        <dbReference type="EMBL" id="QZO02265.1"/>
    </source>
</evidence>
<protein>
    <submittedName>
        <fullName evidence="5">DUF86 domain-containing protein</fullName>
    </submittedName>
</protein>
<dbReference type="Pfam" id="PF01934">
    <property type="entry name" value="HepT-like"/>
    <property type="match status" value="1"/>
</dbReference>
<proteinExistence type="predicted"/>
<name>A0A9E6RE24_9HYPH</name>
<reference evidence="5" key="1">
    <citation type="submission" date="2021-08" db="EMBL/GenBank/DDBJ databases">
        <authorList>
            <person name="Zhang H."/>
            <person name="Xu M."/>
            <person name="Yu Z."/>
            <person name="Yang L."/>
            <person name="Cai Y."/>
        </authorList>
    </citation>
    <scope>NUCLEOTIDE SEQUENCE</scope>
    <source>
        <strain evidence="5">CHL1</strain>
    </source>
</reference>
<organism evidence="5 6">
    <name type="scientific">Chenggangzhangella methanolivorans</name>
    <dbReference type="NCBI Taxonomy" id="1437009"/>
    <lineage>
        <taxon>Bacteria</taxon>
        <taxon>Pseudomonadati</taxon>
        <taxon>Pseudomonadota</taxon>
        <taxon>Alphaproteobacteria</taxon>
        <taxon>Hyphomicrobiales</taxon>
        <taxon>Methylopilaceae</taxon>
        <taxon>Chenggangzhangella</taxon>
    </lineage>
</organism>
<accession>A0A9E6RE24</accession>
<evidence type="ECO:0000256" key="4">
    <source>
        <dbReference type="SAM" id="MobiDB-lite"/>
    </source>
</evidence>
<dbReference type="RefSeq" id="WP_346433449.1">
    <property type="nucleotide sequence ID" value="NZ_CP081869.1"/>
</dbReference>
<dbReference type="InterPro" id="IPR008201">
    <property type="entry name" value="HepT-like"/>
</dbReference>
<evidence type="ECO:0000256" key="2">
    <source>
        <dbReference type="ARBA" id="ARBA00022722"/>
    </source>
</evidence>
<keyword evidence="6" id="KW-1185">Reference proteome</keyword>
<keyword evidence="3" id="KW-0378">Hydrolase</keyword>
<dbReference type="GO" id="GO:0016787">
    <property type="term" value="F:hydrolase activity"/>
    <property type="evidence" value="ECO:0007669"/>
    <property type="project" value="UniProtKB-KW"/>
</dbReference>
<keyword evidence="2" id="KW-0540">Nuclease</keyword>
<gene>
    <name evidence="5" type="ORF">K6K41_04215</name>
</gene>
<keyword evidence="1" id="KW-1277">Toxin-antitoxin system</keyword>
<evidence type="ECO:0000256" key="3">
    <source>
        <dbReference type="ARBA" id="ARBA00022801"/>
    </source>
</evidence>
<dbReference type="Proteomes" id="UP000825701">
    <property type="component" value="Chromosome"/>
</dbReference>
<dbReference type="EMBL" id="CP081869">
    <property type="protein sequence ID" value="QZO02265.1"/>
    <property type="molecule type" value="Genomic_DNA"/>
</dbReference>